<dbReference type="PANTHER" id="PTHR10589">
    <property type="entry name" value="UBIQUITIN CARBOXYL-TERMINAL HYDROLASE"/>
    <property type="match status" value="1"/>
</dbReference>
<dbReference type="Gene3D" id="3.40.532.10">
    <property type="entry name" value="Peptidase C12, ubiquitin carboxyl-terminal hydrolase"/>
    <property type="match status" value="1"/>
</dbReference>
<keyword evidence="12" id="KW-1185">Reference proteome</keyword>
<dbReference type="GeneID" id="30202952"/>
<feature type="coiled-coil region" evidence="9">
    <location>
        <begin position="119"/>
        <end position="146"/>
    </location>
</feature>
<gene>
    <name evidence="11" type="ORF">WICANDRAFT_84414</name>
</gene>
<dbReference type="PRINTS" id="PR00707">
    <property type="entry name" value="UBCTHYDRLASE"/>
</dbReference>
<comment type="catalytic activity">
    <reaction evidence="1 7 8">
        <text>Thiol-dependent hydrolysis of ester, thioester, amide, peptide and isopeptide bonds formed by the C-terminal Gly of ubiquitin (a 76-residue protein attached to proteins as an intracellular targeting signal).</text>
        <dbReference type="EC" id="3.4.19.12"/>
    </reaction>
</comment>
<dbReference type="RefSeq" id="XP_019037851.1">
    <property type="nucleotide sequence ID" value="XM_019185706.1"/>
</dbReference>
<proteinExistence type="inferred from homology"/>
<evidence type="ECO:0000259" key="10">
    <source>
        <dbReference type="PROSITE" id="PS52048"/>
    </source>
</evidence>
<dbReference type="GO" id="GO:0004843">
    <property type="term" value="F:cysteine-type deubiquitinase activity"/>
    <property type="evidence" value="ECO:0007669"/>
    <property type="project" value="UniProtKB-UniRule"/>
</dbReference>
<dbReference type="GO" id="GO:0016579">
    <property type="term" value="P:protein deubiquitination"/>
    <property type="evidence" value="ECO:0007669"/>
    <property type="project" value="TreeGrafter"/>
</dbReference>
<evidence type="ECO:0000256" key="2">
    <source>
        <dbReference type="ARBA" id="ARBA00009326"/>
    </source>
</evidence>
<evidence type="ECO:0000256" key="9">
    <source>
        <dbReference type="SAM" id="Coils"/>
    </source>
</evidence>
<dbReference type="InterPro" id="IPR001578">
    <property type="entry name" value="Peptidase_C12_UCH"/>
</dbReference>
<dbReference type="SUPFAM" id="SSF54001">
    <property type="entry name" value="Cysteine proteinases"/>
    <property type="match status" value="1"/>
</dbReference>
<evidence type="ECO:0000256" key="3">
    <source>
        <dbReference type="ARBA" id="ARBA00022670"/>
    </source>
</evidence>
<name>A0A1E3P049_WICAA</name>
<dbReference type="GO" id="GO:0005737">
    <property type="term" value="C:cytoplasm"/>
    <property type="evidence" value="ECO:0007669"/>
    <property type="project" value="TreeGrafter"/>
</dbReference>
<sequence length="231" mass="26131">MSQSVIPLESNPEIFTQFAHKLGLSQSFVFHDVYSLTDKDLLSFIPRPSPAIILLFPITPDYEKARLAEEEKSKGSTDDENVVWFKQTVKNACGLYALLNSISNLDEVSYEPNSRIVEFKKSYKDISKLEQLVENLKKDYTDAATSGETQAPDAEEDTSLHFIAFIKKDGHIYEMDGRRKGPLDLGEAQESNSEDVLGESTVVERFQRYIELSDDENKLNFSLMALAPSFE</sequence>
<evidence type="ECO:0000256" key="1">
    <source>
        <dbReference type="ARBA" id="ARBA00000707"/>
    </source>
</evidence>
<evidence type="ECO:0000256" key="8">
    <source>
        <dbReference type="RuleBase" id="RU361215"/>
    </source>
</evidence>
<keyword evidence="5 7" id="KW-0378">Hydrolase</keyword>
<dbReference type="Proteomes" id="UP000094112">
    <property type="component" value="Unassembled WGS sequence"/>
</dbReference>
<evidence type="ECO:0000256" key="5">
    <source>
        <dbReference type="ARBA" id="ARBA00022801"/>
    </source>
</evidence>
<organism evidence="11 12">
    <name type="scientific">Wickerhamomyces anomalus (strain ATCC 58044 / CBS 1984 / NCYC 433 / NRRL Y-366-8)</name>
    <name type="common">Yeast</name>
    <name type="synonym">Hansenula anomala</name>
    <dbReference type="NCBI Taxonomy" id="683960"/>
    <lineage>
        <taxon>Eukaryota</taxon>
        <taxon>Fungi</taxon>
        <taxon>Dikarya</taxon>
        <taxon>Ascomycota</taxon>
        <taxon>Saccharomycotina</taxon>
        <taxon>Saccharomycetes</taxon>
        <taxon>Phaffomycetales</taxon>
        <taxon>Wickerhamomycetaceae</taxon>
        <taxon>Wickerhamomyces</taxon>
    </lineage>
</organism>
<feature type="site" description="Transition state stabilizer" evidence="7">
    <location>
        <position position="87"/>
    </location>
</feature>
<dbReference type="EC" id="3.4.19.12" evidence="8"/>
<protein>
    <recommendedName>
        <fullName evidence="8">Ubiquitin carboxyl-terminal hydrolase</fullName>
        <ecNumber evidence="8">3.4.19.12</ecNumber>
    </recommendedName>
</protein>
<evidence type="ECO:0000256" key="4">
    <source>
        <dbReference type="ARBA" id="ARBA00022786"/>
    </source>
</evidence>
<dbReference type="FunFam" id="3.40.532.10:FF:000006">
    <property type="entry name" value="Ubiquitin carboxyl-terminal hydrolase"/>
    <property type="match status" value="1"/>
</dbReference>
<dbReference type="PANTHER" id="PTHR10589:SF17">
    <property type="entry name" value="UBIQUITIN CARBOXYL-TERMINAL HYDROLASE"/>
    <property type="match status" value="1"/>
</dbReference>
<dbReference type="PROSITE" id="PS52048">
    <property type="entry name" value="UCH_DOMAIN"/>
    <property type="match status" value="1"/>
</dbReference>
<accession>A0A1E3P049</accession>
<evidence type="ECO:0000313" key="12">
    <source>
        <dbReference type="Proteomes" id="UP000094112"/>
    </source>
</evidence>
<keyword evidence="4 7" id="KW-0833">Ubl conjugation pathway</keyword>
<feature type="domain" description="UCH catalytic" evidence="10">
    <location>
        <begin position="4"/>
        <end position="228"/>
    </location>
</feature>
<dbReference type="STRING" id="683960.A0A1E3P049"/>
<dbReference type="AlphaFoldDB" id="A0A1E3P049"/>
<comment type="similarity">
    <text evidence="2 7 8">Belongs to the peptidase C12 family.</text>
</comment>
<dbReference type="InterPro" id="IPR036959">
    <property type="entry name" value="Peptidase_C12_UCH_sf"/>
</dbReference>
<dbReference type="CDD" id="cd09616">
    <property type="entry name" value="Peptidase_C12_UCH_L1_L3"/>
    <property type="match status" value="1"/>
</dbReference>
<feature type="site" description="Important for enzyme activity" evidence="7">
    <location>
        <position position="176"/>
    </location>
</feature>
<evidence type="ECO:0000256" key="6">
    <source>
        <dbReference type="ARBA" id="ARBA00022807"/>
    </source>
</evidence>
<reference evidence="11 12" key="1">
    <citation type="journal article" date="2016" name="Proc. Natl. Acad. Sci. U.S.A.">
        <title>Comparative genomics of biotechnologically important yeasts.</title>
        <authorList>
            <person name="Riley R."/>
            <person name="Haridas S."/>
            <person name="Wolfe K.H."/>
            <person name="Lopes M.R."/>
            <person name="Hittinger C.T."/>
            <person name="Goeker M."/>
            <person name="Salamov A.A."/>
            <person name="Wisecaver J.H."/>
            <person name="Long T.M."/>
            <person name="Calvey C.H."/>
            <person name="Aerts A.L."/>
            <person name="Barry K.W."/>
            <person name="Choi C."/>
            <person name="Clum A."/>
            <person name="Coughlan A.Y."/>
            <person name="Deshpande S."/>
            <person name="Douglass A.P."/>
            <person name="Hanson S.J."/>
            <person name="Klenk H.-P."/>
            <person name="LaButti K.M."/>
            <person name="Lapidus A."/>
            <person name="Lindquist E.A."/>
            <person name="Lipzen A.M."/>
            <person name="Meier-Kolthoff J.P."/>
            <person name="Ohm R.A."/>
            <person name="Otillar R.P."/>
            <person name="Pangilinan J.L."/>
            <person name="Peng Y."/>
            <person name="Rokas A."/>
            <person name="Rosa C.A."/>
            <person name="Scheuner C."/>
            <person name="Sibirny A.A."/>
            <person name="Slot J.C."/>
            <person name="Stielow J.B."/>
            <person name="Sun H."/>
            <person name="Kurtzman C.P."/>
            <person name="Blackwell M."/>
            <person name="Grigoriev I.V."/>
            <person name="Jeffries T.W."/>
        </authorList>
    </citation>
    <scope>NUCLEOTIDE SEQUENCE [LARGE SCALE GENOMIC DNA]</scope>
    <source>
        <strain evidence="12">ATCC 58044 / CBS 1984 / NCYC 433 / NRRL Y-366-8</strain>
    </source>
</reference>
<keyword evidence="3 7" id="KW-0645">Protease</keyword>
<feature type="active site" description="Nucleophile" evidence="7">
    <location>
        <position position="93"/>
    </location>
</feature>
<dbReference type="OrthoDB" id="427186at2759"/>
<keyword evidence="9" id="KW-0175">Coiled coil</keyword>
<dbReference type="GO" id="GO:0006511">
    <property type="term" value="P:ubiquitin-dependent protein catabolic process"/>
    <property type="evidence" value="ECO:0007669"/>
    <property type="project" value="UniProtKB-UniRule"/>
</dbReference>
<feature type="active site" description="Proton donor" evidence="7">
    <location>
        <position position="161"/>
    </location>
</feature>
<keyword evidence="6 7" id="KW-0788">Thiol protease</keyword>
<evidence type="ECO:0000256" key="7">
    <source>
        <dbReference type="PROSITE-ProRule" id="PRU01393"/>
    </source>
</evidence>
<dbReference type="EMBL" id="KV454211">
    <property type="protein sequence ID" value="ODQ58644.1"/>
    <property type="molecule type" value="Genomic_DNA"/>
</dbReference>
<dbReference type="InterPro" id="IPR038765">
    <property type="entry name" value="Papain-like_cys_pep_sf"/>
</dbReference>
<dbReference type="Pfam" id="PF01088">
    <property type="entry name" value="Peptidase_C12"/>
    <property type="match status" value="1"/>
</dbReference>
<evidence type="ECO:0000313" key="11">
    <source>
        <dbReference type="EMBL" id="ODQ58644.1"/>
    </source>
</evidence>